<feature type="transmembrane region" description="Helical" evidence="1">
    <location>
        <begin position="6"/>
        <end position="28"/>
    </location>
</feature>
<keyword evidence="1" id="KW-1133">Transmembrane helix</keyword>
<evidence type="ECO:0000313" key="3">
    <source>
        <dbReference type="Proteomes" id="UP000275048"/>
    </source>
</evidence>
<organism evidence="2 3">
    <name type="scientific">Agromyces tardus</name>
    <dbReference type="NCBI Taxonomy" id="2583849"/>
    <lineage>
        <taxon>Bacteria</taxon>
        <taxon>Bacillati</taxon>
        <taxon>Actinomycetota</taxon>
        <taxon>Actinomycetes</taxon>
        <taxon>Micrococcales</taxon>
        <taxon>Microbacteriaceae</taxon>
        <taxon>Agromyces</taxon>
    </lineage>
</organism>
<sequence>MPTTAMFFLAFSWSMAGMGSLAIRAWLVERLRIINGGVESSRLRVGKRIAGVLILFMLGTAAFWLIMALVGLATNGPS</sequence>
<dbReference type="RefSeq" id="WP_122936597.1">
    <property type="nucleotide sequence ID" value="NZ_JBHSNT010000060.1"/>
</dbReference>
<protein>
    <submittedName>
        <fullName evidence="2">Uncharacterized protein</fullName>
    </submittedName>
</protein>
<keyword evidence="3" id="KW-1185">Reference proteome</keyword>
<comment type="caution">
    <text evidence="2">The sequence shown here is derived from an EMBL/GenBank/DDBJ whole genome shotgun (WGS) entry which is preliminary data.</text>
</comment>
<keyword evidence="1" id="KW-0472">Membrane</keyword>
<feature type="transmembrane region" description="Helical" evidence="1">
    <location>
        <begin position="49"/>
        <end position="73"/>
    </location>
</feature>
<dbReference type="Proteomes" id="UP000275048">
    <property type="component" value="Unassembled WGS sequence"/>
</dbReference>
<accession>A0A3M8AG08</accession>
<keyword evidence="1" id="KW-0812">Transmembrane</keyword>
<evidence type="ECO:0000256" key="1">
    <source>
        <dbReference type="SAM" id="Phobius"/>
    </source>
</evidence>
<dbReference type="AlphaFoldDB" id="A0A3M8AG08"/>
<gene>
    <name evidence="2" type="ORF">EDM22_08310</name>
</gene>
<dbReference type="OrthoDB" id="5007220at2"/>
<dbReference type="EMBL" id="RHHB01000011">
    <property type="protein sequence ID" value="RNB50089.1"/>
    <property type="molecule type" value="Genomic_DNA"/>
</dbReference>
<name>A0A3M8AG08_9MICO</name>
<proteinExistence type="predicted"/>
<reference evidence="2 3" key="1">
    <citation type="submission" date="2018-10" db="EMBL/GenBank/DDBJ databases">
        <title>Isolation, diversity and antibacterial activity of antinobacteria from the wheat rhizosphere soil.</title>
        <authorList>
            <person name="Sun T."/>
        </authorList>
    </citation>
    <scope>NUCLEOTIDE SEQUENCE [LARGE SCALE GENOMIC DNA]</scope>
    <source>
        <strain evidence="2 3">SJ-23</strain>
    </source>
</reference>
<evidence type="ECO:0000313" key="2">
    <source>
        <dbReference type="EMBL" id="RNB50089.1"/>
    </source>
</evidence>